<sequence length="158" mass="18644">LDTDLEILIPDNYVSNVEERFNLYKELNNFLSEKEITIFSKSLEDRFGKLPKAVCYLFDALRLRWIGKEVGFRRIILKSDYMKAFFIEDKNSFYFETPQFLKVLEYCKTNFQTTKIKEKNGKLSVIVEDISTIKEAIDFCKNFSLNNLSLLSPNFKCN</sequence>
<name>A0A383CT87_9ZZZZ</name>
<dbReference type="SMART" id="SM00982">
    <property type="entry name" value="TRCF"/>
    <property type="match status" value="1"/>
</dbReference>
<dbReference type="Pfam" id="PF03461">
    <property type="entry name" value="TRCF"/>
    <property type="match status" value="1"/>
</dbReference>
<dbReference type="GO" id="GO:0006281">
    <property type="term" value="P:DNA repair"/>
    <property type="evidence" value="ECO:0007669"/>
    <property type="project" value="InterPro"/>
</dbReference>
<evidence type="ECO:0000313" key="2">
    <source>
        <dbReference type="EMBL" id="SVE35556.1"/>
    </source>
</evidence>
<feature type="non-terminal residue" evidence="2">
    <location>
        <position position="1"/>
    </location>
</feature>
<protein>
    <recommendedName>
        <fullName evidence="1">Transcription-repair-coupling factor C-terminal domain-containing protein</fullName>
    </recommendedName>
</protein>
<evidence type="ECO:0000259" key="1">
    <source>
        <dbReference type="SMART" id="SM00982"/>
    </source>
</evidence>
<dbReference type="Gene3D" id="3.90.1150.50">
    <property type="entry name" value="Transcription-repair-coupling factor, D7 domain"/>
    <property type="match status" value="1"/>
</dbReference>
<dbReference type="InterPro" id="IPR005118">
    <property type="entry name" value="TRCF_C"/>
</dbReference>
<dbReference type="SUPFAM" id="SSF143517">
    <property type="entry name" value="TRCF domain-like"/>
    <property type="match status" value="1"/>
</dbReference>
<proteinExistence type="predicted"/>
<organism evidence="2">
    <name type="scientific">marine metagenome</name>
    <dbReference type="NCBI Taxonomy" id="408172"/>
    <lineage>
        <taxon>unclassified sequences</taxon>
        <taxon>metagenomes</taxon>
        <taxon>ecological metagenomes</taxon>
    </lineage>
</organism>
<gene>
    <name evidence="2" type="ORF">METZ01_LOCUS488410</name>
</gene>
<dbReference type="InterPro" id="IPR037235">
    <property type="entry name" value="TRCF-like_C_D7"/>
</dbReference>
<dbReference type="EMBL" id="UINC01211594">
    <property type="protein sequence ID" value="SVE35556.1"/>
    <property type="molecule type" value="Genomic_DNA"/>
</dbReference>
<feature type="domain" description="Transcription-repair-coupling factor C-terminal" evidence="1">
    <location>
        <begin position="2"/>
        <end position="103"/>
    </location>
</feature>
<reference evidence="2" key="1">
    <citation type="submission" date="2018-05" db="EMBL/GenBank/DDBJ databases">
        <authorList>
            <person name="Lanie J.A."/>
            <person name="Ng W.-L."/>
            <person name="Kazmierczak K.M."/>
            <person name="Andrzejewski T.M."/>
            <person name="Davidsen T.M."/>
            <person name="Wayne K.J."/>
            <person name="Tettelin H."/>
            <person name="Glass J.I."/>
            <person name="Rusch D."/>
            <person name="Podicherti R."/>
            <person name="Tsui H.-C.T."/>
            <person name="Winkler M.E."/>
        </authorList>
    </citation>
    <scope>NUCLEOTIDE SEQUENCE</scope>
</reference>
<dbReference type="AlphaFoldDB" id="A0A383CT87"/>
<accession>A0A383CT87</accession>